<evidence type="ECO:0000313" key="3">
    <source>
        <dbReference type="Proteomes" id="UP000030661"/>
    </source>
</evidence>
<reference evidence="2" key="1">
    <citation type="journal article" date="2015" name="PeerJ">
        <title>First genomic representation of candidate bacterial phylum KSB3 points to enhanced environmental sensing as a trigger of wastewater bulking.</title>
        <authorList>
            <person name="Sekiguchi Y."/>
            <person name="Ohashi A."/>
            <person name="Parks D.H."/>
            <person name="Yamauchi T."/>
            <person name="Tyson G.W."/>
            <person name="Hugenholtz P."/>
        </authorList>
    </citation>
    <scope>NUCLEOTIDE SEQUENCE [LARGE SCALE GENOMIC DNA]</scope>
</reference>
<dbReference type="SUPFAM" id="SSF69118">
    <property type="entry name" value="AhpD-like"/>
    <property type="match status" value="1"/>
</dbReference>
<proteinExistence type="predicted"/>
<protein>
    <recommendedName>
        <fullName evidence="1">Carboxymuconolactone decarboxylase-like domain-containing protein</fullName>
    </recommendedName>
</protein>
<dbReference type="HOGENOM" id="CLU_1902563_0_0_0"/>
<name>A0A081CAQ8_VECG1</name>
<dbReference type="InterPro" id="IPR029032">
    <property type="entry name" value="AhpD-like"/>
</dbReference>
<dbReference type="STRING" id="1499967.U27_01564"/>
<dbReference type="InterPro" id="IPR003779">
    <property type="entry name" value="CMD-like"/>
</dbReference>
<feature type="domain" description="Carboxymuconolactone decarboxylase-like" evidence="1">
    <location>
        <begin position="48"/>
        <end position="125"/>
    </location>
</feature>
<evidence type="ECO:0000313" key="2">
    <source>
        <dbReference type="EMBL" id="GAK61663.1"/>
    </source>
</evidence>
<dbReference type="Gene3D" id="1.20.1290.10">
    <property type="entry name" value="AhpD-like"/>
    <property type="match status" value="1"/>
</dbReference>
<accession>A0A081CAQ8</accession>
<dbReference type="AlphaFoldDB" id="A0A081CAQ8"/>
<dbReference type="PANTHER" id="PTHR33930:SF2">
    <property type="entry name" value="BLR3452 PROTEIN"/>
    <property type="match status" value="1"/>
</dbReference>
<dbReference type="Proteomes" id="UP000030661">
    <property type="component" value="Unassembled WGS sequence"/>
</dbReference>
<dbReference type="EMBL" id="DF820481">
    <property type="protein sequence ID" value="GAK61663.1"/>
    <property type="molecule type" value="Genomic_DNA"/>
</dbReference>
<dbReference type="GO" id="GO:0051920">
    <property type="term" value="F:peroxiredoxin activity"/>
    <property type="evidence" value="ECO:0007669"/>
    <property type="project" value="InterPro"/>
</dbReference>
<sequence>MQNTQPTMTNLTSEQVNTSNDRTEQILADMLQKQGWIPKPLKIMAKRPGIVETFMAYRNQIIEAGPLSQRERALVALTSAVALKSANCIPVWANHARNAGISEEEIIQTMLITSLISGVSPLQVAYTGLKEQS</sequence>
<organism evidence="2">
    <name type="scientific">Vecturithrix granuli</name>
    <dbReference type="NCBI Taxonomy" id="1499967"/>
    <lineage>
        <taxon>Bacteria</taxon>
        <taxon>Candidatus Moduliflexota</taxon>
        <taxon>Candidatus Vecturitrichia</taxon>
        <taxon>Candidatus Vecturitrichales</taxon>
        <taxon>Candidatus Vecturitrichaceae</taxon>
        <taxon>Candidatus Vecturithrix</taxon>
    </lineage>
</organism>
<dbReference type="Pfam" id="PF02627">
    <property type="entry name" value="CMD"/>
    <property type="match status" value="1"/>
</dbReference>
<evidence type="ECO:0000259" key="1">
    <source>
        <dbReference type="Pfam" id="PF02627"/>
    </source>
</evidence>
<dbReference type="PANTHER" id="PTHR33930">
    <property type="entry name" value="ALKYL HYDROPEROXIDE REDUCTASE AHPD"/>
    <property type="match status" value="1"/>
</dbReference>
<keyword evidence="3" id="KW-1185">Reference proteome</keyword>
<gene>
    <name evidence="2" type="ORF">U27_01564</name>
</gene>